<gene>
    <name evidence="2" type="ORF">ATZ36_01975</name>
</gene>
<comment type="caution">
    <text evidence="2">The sequence shown here is derived from an EMBL/GenBank/DDBJ whole genome shotgun (WGS) entry which is preliminary data.</text>
</comment>
<dbReference type="EMBL" id="LNVX01000566">
    <property type="protein sequence ID" value="OEG69783.1"/>
    <property type="molecule type" value="Genomic_DNA"/>
</dbReference>
<accession>A0A1E5IHY7</accession>
<keyword evidence="1" id="KW-0732">Signal</keyword>
<feature type="signal peptide" evidence="1">
    <location>
        <begin position="1"/>
        <end position="19"/>
    </location>
</feature>
<evidence type="ECO:0000313" key="2">
    <source>
        <dbReference type="EMBL" id="OEG69783.1"/>
    </source>
</evidence>
<proteinExistence type="predicted"/>
<sequence length="252" mass="28688">MLKYVIFLLVIVFSFNACSVTYPKNDITQSLEKLVKKECNQDSKAYLVGRTLYLDIELDGITSSDDKTVLQAIRKINFDLAVFAAVRVVLSSDSDIKYIVVTTYNFYKNIAFRVVHNIDDIKSCFYMRISRSDFSSRELLESEIEEPPLTAANMIEDRHDIADQEYVGRLIASQINMLLESDVNLVQIPRLQYVAVENETLIFSVSDIVDGTSIYLVRNILLEKTKDYSKKYNISFKGIKVIAFGGKPATID</sequence>
<name>A0A1E5IHY7_ENDTX</name>
<protein>
    <recommendedName>
        <fullName evidence="4">Lipoprotein</fullName>
    </recommendedName>
</protein>
<dbReference type="Proteomes" id="UP000095237">
    <property type="component" value="Unassembled WGS sequence"/>
</dbReference>
<feature type="chain" id="PRO_5009178867" description="Lipoprotein" evidence="1">
    <location>
        <begin position="20"/>
        <end position="252"/>
    </location>
</feature>
<keyword evidence="3" id="KW-1185">Reference proteome</keyword>
<evidence type="ECO:0000313" key="3">
    <source>
        <dbReference type="Proteomes" id="UP000095237"/>
    </source>
</evidence>
<evidence type="ECO:0008006" key="4">
    <source>
        <dbReference type="Google" id="ProtNLM"/>
    </source>
</evidence>
<organism evidence="2 3">
    <name type="scientific">Endomicrobium trichonymphae</name>
    <dbReference type="NCBI Taxonomy" id="1408204"/>
    <lineage>
        <taxon>Bacteria</taxon>
        <taxon>Pseudomonadati</taxon>
        <taxon>Elusimicrobiota</taxon>
        <taxon>Endomicrobiia</taxon>
        <taxon>Endomicrobiales</taxon>
        <taxon>Endomicrobiaceae</taxon>
        <taxon>Candidatus Endomicrobiellum</taxon>
    </lineage>
</organism>
<dbReference type="AlphaFoldDB" id="A0A1E5IHY7"/>
<reference evidence="2 3" key="1">
    <citation type="submission" date="2015-11" db="EMBL/GenBank/DDBJ databases">
        <title>Evidence for parallel genomic evolution in an endosymbiosis of termite gut flagellates.</title>
        <authorList>
            <person name="Zheng H."/>
        </authorList>
    </citation>
    <scope>NUCLEOTIDE SEQUENCE [LARGE SCALE GENOMIC DNA]</scope>
    <source>
        <strain evidence="2 3">CET450</strain>
    </source>
</reference>
<evidence type="ECO:0000256" key="1">
    <source>
        <dbReference type="SAM" id="SignalP"/>
    </source>
</evidence>